<dbReference type="InterPro" id="IPR004864">
    <property type="entry name" value="LEA_2"/>
</dbReference>
<gene>
    <name evidence="3" type="ORF">KFK09_000909</name>
</gene>
<feature type="transmembrane region" description="Helical" evidence="1">
    <location>
        <begin position="16"/>
        <end position="39"/>
    </location>
</feature>
<dbReference type="InterPro" id="IPR055301">
    <property type="entry name" value="Lea14-like_2"/>
</dbReference>
<dbReference type="AlphaFoldDB" id="A0A8T3CCD8"/>
<evidence type="ECO:0000259" key="2">
    <source>
        <dbReference type="Pfam" id="PF03168"/>
    </source>
</evidence>
<keyword evidence="1" id="KW-0812">Transmembrane</keyword>
<dbReference type="Gene3D" id="2.60.40.1820">
    <property type="match status" value="1"/>
</dbReference>
<keyword evidence="1" id="KW-1133">Transmembrane helix</keyword>
<evidence type="ECO:0000313" key="3">
    <source>
        <dbReference type="EMBL" id="KAI0531356.1"/>
    </source>
</evidence>
<keyword evidence="1" id="KW-0472">Membrane</keyword>
<reference evidence="3" key="1">
    <citation type="journal article" date="2022" name="Front. Genet.">
        <title>Chromosome-Scale Assembly of the Dendrobium nobile Genome Provides Insights Into the Molecular Mechanism of the Biosynthesis of the Medicinal Active Ingredient of Dendrobium.</title>
        <authorList>
            <person name="Xu Q."/>
            <person name="Niu S.-C."/>
            <person name="Li K.-L."/>
            <person name="Zheng P.-J."/>
            <person name="Zhang X.-J."/>
            <person name="Jia Y."/>
            <person name="Liu Y."/>
            <person name="Niu Y.-X."/>
            <person name="Yu L.-H."/>
            <person name="Chen D.-F."/>
            <person name="Zhang G.-Q."/>
        </authorList>
    </citation>
    <scope>NUCLEOTIDE SEQUENCE</scope>
    <source>
        <tissue evidence="3">Leaf</tissue>
    </source>
</reference>
<proteinExistence type="predicted"/>
<dbReference type="PANTHER" id="PTHR31852">
    <property type="entry name" value="LATE EMBRYOGENESIS ABUNDANT (LEA) HYDROXYPROLINE-RICH GLYCOPROTEIN FAMILY"/>
    <property type="match status" value="1"/>
</dbReference>
<name>A0A8T3CCD8_DENNO</name>
<dbReference type="SUPFAM" id="SSF117070">
    <property type="entry name" value="LEA14-like"/>
    <property type="match status" value="1"/>
</dbReference>
<dbReference type="Proteomes" id="UP000829196">
    <property type="component" value="Unassembled WGS sequence"/>
</dbReference>
<dbReference type="OrthoDB" id="1929523at2759"/>
<feature type="domain" description="Late embryogenesis abundant protein LEA-2 subgroup" evidence="2">
    <location>
        <begin position="77"/>
        <end position="168"/>
    </location>
</feature>
<keyword evidence="4" id="KW-1185">Reference proteome</keyword>
<dbReference type="EMBL" id="JAGYWB010000001">
    <property type="protein sequence ID" value="KAI0531356.1"/>
    <property type="molecule type" value="Genomic_DNA"/>
</dbReference>
<protein>
    <recommendedName>
        <fullName evidence="2">Late embryogenesis abundant protein LEA-2 subgroup domain-containing protein</fullName>
    </recommendedName>
</protein>
<organism evidence="3 4">
    <name type="scientific">Dendrobium nobile</name>
    <name type="common">Orchid</name>
    <dbReference type="NCBI Taxonomy" id="94219"/>
    <lineage>
        <taxon>Eukaryota</taxon>
        <taxon>Viridiplantae</taxon>
        <taxon>Streptophyta</taxon>
        <taxon>Embryophyta</taxon>
        <taxon>Tracheophyta</taxon>
        <taxon>Spermatophyta</taxon>
        <taxon>Magnoliopsida</taxon>
        <taxon>Liliopsida</taxon>
        <taxon>Asparagales</taxon>
        <taxon>Orchidaceae</taxon>
        <taxon>Epidendroideae</taxon>
        <taxon>Malaxideae</taxon>
        <taxon>Dendrobiinae</taxon>
        <taxon>Dendrobium</taxon>
    </lineage>
</organism>
<accession>A0A8T3CCD8</accession>
<sequence>MNFNGKRWIRSRRRRCILISLAVFLFIVLLFVILGVTVFRVREATTTVNSVKLGGFKAGFNLPNLGVDLNVTLDLDLTAHNPNHASFRYGESSAELFYKGSQVGEAAIPPGQINAGGSERMNVSVTIFAGRLIGDSALYNDVLSGSLVFQTTTRIPGRVSVLGIFKHHIVTYSSCDVTVNVSSRTADNSNCRYRAKL</sequence>
<evidence type="ECO:0000313" key="4">
    <source>
        <dbReference type="Proteomes" id="UP000829196"/>
    </source>
</evidence>
<evidence type="ECO:0000256" key="1">
    <source>
        <dbReference type="SAM" id="Phobius"/>
    </source>
</evidence>
<dbReference type="Pfam" id="PF03168">
    <property type="entry name" value="LEA_2"/>
    <property type="match status" value="1"/>
</dbReference>
<comment type="caution">
    <text evidence="3">The sequence shown here is derived from an EMBL/GenBank/DDBJ whole genome shotgun (WGS) entry which is preliminary data.</text>
</comment>